<keyword evidence="13 14" id="KW-0472">Membrane</keyword>
<dbReference type="EC" id="2.7.13.3" evidence="3"/>
<proteinExistence type="predicted"/>
<dbReference type="SUPFAM" id="SSF158472">
    <property type="entry name" value="HAMP domain-like"/>
    <property type="match status" value="1"/>
</dbReference>
<gene>
    <name evidence="17" type="ORF">SAMN04488132_110116</name>
</gene>
<comment type="catalytic activity">
    <reaction evidence="1">
        <text>ATP + protein L-histidine = ADP + protein N-phospho-L-histidine.</text>
        <dbReference type="EC" id="2.7.13.3"/>
    </reaction>
</comment>
<protein>
    <recommendedName>
        <fullName evidence="3">histidine kinase</fullName>
        <ecNumber evidence="3">2.7.13.3</ecNumber>
    </recommendedName>
</protein>
<dbReference type="SMART" id="SM00388">
    <property type="entry name" value="HisKA"/>
    <property type="match status" value="1"/>
</dbReference>
<evidence type="ECO:0000256" key="2">
    <source>
        <dbReference type="ARBA" id="ARBA00004651"/>
    </source>
</evidence>
<dbReference type="PRINTS" id="PR00344">
    <property type="entry name" value="BCTRLSENSOR"/>
</dbReference>
<dbReference type="InterPro" id="IPR003661">
    <property type="entry name" value="HisK_dim/P_dom"/>
</dbReference>
<keyword evidence="6" id="KW-0808">Transferase</keyword>
<dbReference type="SUPFAM" id="SSF55874">
    <property type="entry name" value="ATPase domain of HSP90 chaperone/DNA topoisomerase II/histidine kinase"/>
    <property type="match status" value="1"/>
</dbReference>
<feature type="transmembrane region" description="Helical" evidence="14">
    <location>
        <begin position="159"/>
        <end position="179"/>
    </location>
</feature>
<evidence type="ECO:0000256" key="5">
    <source>
        <dbReference type="ARBA" id="ARBA00022553"/>
    </source>
</evidence>
<dbReference type="GO" id="GO:0005886">
    <property type="term" value="C:plasma membrane"/>
    <property type="evidence" value="ECO:0007669"/>
    <property type="project" value="UniProtKB-SubCell"/>
</dbReference>
<dbReference type="InterPro" id="IPR036890">
    <property type="entry name" value="HATPase_C_sf"/>
</dbReference>
<accession>A0A1T4R3A7</accession>
<keyword evidence="5" id="KW-0597">Phosphoprotein</keyword>
<dbReference type="Proteomes" id="UP000190888">
    <property type="component" value="Unassembled WGS sequence"/>
</dbReference>
<evidence type="ECO:0000313" key="18">
    <source>
        <dbReference type="Proteomes" id="UP000190888"/>
    </source>
</evidence>
<dbReference type="STRING" id="413434.SAMN04488132_110116"/>
<dbReference type="PANTHER" id="PTHR45528:SF1">
    <property type="entry name" value="SENSOR HISTIDINE KINASE CPXA"/>
    <property type="match status" value="1"/>
</dbReference>
<dbReference type="InterPro" id="IPR004358">
    <property type="entry name" value="Sig_transdc_His_kin-like_C"/>
</dbReference>
<dbReference type="InterPro" id="IPR005467">
    <property type="entry name" value="His_kinase_dom"/>
</dbReference>
<organism evidence="17 18">
    <name type="scientific">Sediminibacterium ginsengisoli</name>
    <dbReference type="NCBI Taxonomy" id="413434"/>
    <lineage>
        <taxon>Bacteria</taxon>
        <taxon>Pseudomonadati</taxon>
        <taxon>Bacteroidota</taxon>
        <taxon>Chitinophagia</taxon>
        <taxon>Chitinophagales</taxon>
        <taxon>Chitinophagaceae</taxon>
        <taxon>Sediminibacterium</taxon>
    </lineage>
</organism>
<sequence length="464" mass="52363">MKIKYRITLLFTIVVTAILLVVCVSVYYLSQLNREKDFRTRVRNRALTTGGLLFKVNGMDREMMRRIDEQMVITQQQKSVIVYNEQGQEIYHAVDVNATPVKADQEILDKVKKDGQYIFKRDGRDAVALIYKAGDGKAYLVVAAAYDRDGANRLSELKFVLILSFFTGILITVISGLFFSSGLVAPIKKITNEVKEISSQNLSRRIDVNEPKDELNELSSTFNALLTRLQESFEIQRRFIANASHELSTPLTSISSQLEITMQNERSAEEYKHVIDSVYDDVRTLTQLTRSLLELAKATGTSDGMELSLVRIDELLMRIPADIRKASKEYSTELHFDTFPDNEDNLLVFGNTDLLYSAIKNIVLNGCKYSDNHTAAISLNFAEDKLDIIVRDNGPGISEKDQQLIFQPFYRGSDVEGTHGSGLGLSLALRIINLHKGEIRIMESSRKGTAFQISLPIARTFHQI</sequence>
<evidence type="ECO:0000256" key="9">
    <source>
        <dbReference type="ARBA" id="ARBA00022777"/>
    </source>
</evidence>
<dbReference type="InterPro" id="IPR036097">
    <property type="entry name" value="HisK_dim/P_sf"/>
</dbReference>
<feature type="domain" description="Histidine kinase" evidence="15">
    <location>
        <begin position="242"/>
        <end position="459"/>
    </location>
</feature>
<evidence type="ECO:0000256" key="1">
    <source>
        <dbReference type="ARBA" id="ARBA00000085"/>
    </source>
</evidence>
<evidence type="ECO:0000313" key="17">
    <source>
        <dbReference type="EMBL" id="SKA10449.1"/>
    </source>
</evidence>
<evidence type="ECO:0000256" key="13">
    <source>
        <dbReference type="ARBA" id="ARBA00023136"/>
    </source>
</evidence>
<dbReference type="GO" id="GO:0000155">
    <property type="term" value="F:phosphorelay sensor kinase activity"/>
    <property type="evidence" value="ECO:0007669"/>
    <property type="project" value="InterPro"/>
</dbReference>
<dbReference type="Gene3D" id="6.10.340.10">
    <property type="match status" value="1"/>
</dbReference>
<dbReference type="CDD" id="cd06225">
    <property type="entry name" value="HAMP"/>
    <property type="match status" value="1"/>
</dbReference>
<evidence type="ECO:0000256" key="12">
    <source>
        <dbReference type="ARBA" id="ARBA00023012"/>
    </source>
</evidence>
<dbReference type="PANTHER" id="PTHR45528">
    <property type="entry name" value="SENSOR HISTIDINE KINASE CPXA"/>
    <property type="match status" value="1"/>
</dbReference>
<dbReference type="SMART" id="SM00304">
    <property type="entry name" value="HAMP"/>
    <property type="match status" value="1"/>
</dbReference>
<dbReference type="Pfam" id="PF00672">
    <property type="entry name" value="HAMP"/>
    <property type="match status" value="1"/>
</dbReference>
<keyword evidence="10" id="KW-0067">ATP-binding</keyword>
<evidence type="ECO:0000256" key="8">
    <source>
        <dbReference type="ARBA" id="ARBA00022741"/>
    </source>
</evidence>
<keyword evidence="4" id="KW-1003">Cell membrane</keyword>
<dbReference type="RefSeq" id="WP_078832358.1">
    <property type="nucleotide sequence ID" value="NZ_FUWH01000010.1"/>
</dbReference>
<dbReference type="AlphaFoldDB" id="A0A1T4R3A7"/>
<evidence type="ECO:0000256" key="7">
    <source>
        <dbReference type="ARBA" id="ARBA00022692"/>
    </source>
</evidence>
<evidence type="ECO:0000256" key="14">
    <source>
        <dbReference type="SAM" id="Phobius"/>
    </source>
</evidence>
<evidence type="ECO:0000259" key="15">
    <source>
        <dbReference type="PROSITE" id="PS50109"/>
    </source>
</evidence>
<dbReference type="InterPro" id="IPR003660">
    <property type="entry name" value="HAMP_dom"/>
</dbReference>
<dbReference type="FunFam" id="1.10.287.130:FF:000001">
    <property type="entry name" value="Two-component sensor histidine kinase"/>
    <property type="match status" value="1"/>
</dbReference>
<keyword evidence="12" id="KW-0902">Two-component regulatory system</keyword>
<dbReference type="InterPro" id="IPR003594">
    <property type="entry name" value="HATPase_dom"/>
</dbReference>
<dbReference type="CDD" id="cd00075">
    <property type="entry name" value="HATPase"/>
    <property type="match status" value="1"/>
</dbReference>
<evidence type="ECO:0000256" key="4">
    <source>
        <dbReference type="ARBA" id="ARBA00022475"/>
    </source>
</evidence>
<keyword evidence="18" id="KW-1185">Reference proteome</keyword>
<evidence type="ECO:0000256" key="11">
    <source>
        <dbReference type="ARBA" id="ARBA00022989"/>
    </source>
</evidence>
<comment type="subcellular location">
    <subcellularLocation>
        <location evidence="2">Cell membrane</location>
        <topology evidence="2">Multi-pass membrane protein</topology>
    </subcellularLocation>
</comment>
<feature type="domain" description="HAMP" evidence="16">
    <location>
        <begin position="181"/>
        <end position="234"/>
    </location>
</feature>
<evidence type="ECO:0000256" key="10">
    <source>
        <dbReference type="ARBA" id="ARBA00022840"/>
    </source>
</evidence>
<reference evidence="17 18" key="1">
    <citation type="submission" date="2017-02" db="EMBL/GenBank/DDBJ databases">
        <authorList>
            <person name="Peterson S.W."/>
        </authorList>
    </citation>
    <scope>NUCLEOTIDE SEQUENCE [LARGE SCALE GENOMIC DNA]</scope>
    <source>
        <strain evidence="17 18">DSM 22335</strain>
    </source>
</reference>
<dbReference type="GO" id="GO:0005524">
    <property type="term" value="F:ATP binding"/>
    <property type="evidence" value="ECO:0007669"/>
    <property type="project" value="UniProtKB-KW"/>
</dbReference>
<keyword evidence="9 17" id="KW-0418">Kinase</keyword>
<dbReference type="Gene3D" id="1.10.287.130">
    <property type="match status" value="1"/>
</dbReference>
<dbReference type="OrthoDB" id="594725at2"/>
<name>A0A1T4R3A7_9BACT</name>
<dbReference type="SMART" id="SM00387">
    <property type="entry name" value="HATPase_c"/>
    <property type="match status" value="1"/>
</dbReference>
<evidence type="ECO:0000256" key="6">
    <source>
        <dbReference type="ARBA" id="ARBA00022679"/>
    </source>
</evidence>
<evidence type="ECO:0000256" key="3">
    <source>
        <dbReference type="ARBA" id="ARBA00012438"/>
    </source>
</evidence>
<keyword evidence="11 14" id="KW-1133">Transmembrane helix</keyword>
<dbReference type="PROSITE" id="PS50109">
    <property type="entry name" value="HIS_KIN"/>
    <property type="match status" value="1"/>
</dbReference>
<dbReference type="CDD" id="cd00082">
    <property type="entry name" value="HisKA"/>
    <property type="match status" value="1"/>
</dbReference>
<dbReference type="SUPFAM" id="SSF47384">
    <property type="entry name" value="Homodimeric domain of signal transducing histidine kinase"/>
    <property type="match status" value="1"/>
</dbReference>
<dbReference type="InterPro" id="IPR050398">
    <property type="entry name" value="HssS/ArlS-like"/>
</dbReference>
<feature type="transmembrane region" description="Helical" evidence="14">
    <location>
        <begin position="7"/>
        <end position="29"/>
    </location>
</feature>
<evidence type="ECO:0000259" key="16">
    <source>
        <dbReference type="PROSITE" id="PS50885"/>
    </source>
</evidence>
<dbReference type="Pfam" id="PF00512">
    <property type="entry name" value="HisKA"/>
    <property type="match status" value="1"/>
</dbReference>
<dbReference type="Gene3D" id="3.30.565.10">
    <property type="entry name" value="Histidine kinase-like ATPase, C-terminal domain"/>
    <property type="match status" value="1"/>
</dbReference>
<keyword evidence="7 14" id="KW-0812">Transmembrane</keyword>
<dbReference type="Pfam" id="PF02518">
    <property type="entry name" value="HATPase_c"/>
    <property type="match status" value="1"/>
</dbReference>
<dbReference type="EMBL" id="FUWH01000010">
    <property type="protein sequence ID" value="SKA10449.1"/>
    <property type="molecule type" value="Genomic_DNA"/>
</dbReference>
<keyword evidence="8" id="KW-0547">Nucleotide-binding</keyword>
<dbReference type="PROSITE" id="PS50885">
    <property type="entry name" value="HAMP"/>
    <property type="match status" value="1"/>
</dbReference>